<dbReference type="Gene3D" id="3.90.245.10">
    <property type="entry name" value="Ribonucleoside hydrolase-like"/>
    <property type="match status" value="1"/>
</dbReference>
<proteinExistence type="predicted"/>
<reference evidence="2 3" key="1">
    <citation type="submission" date="2021-06" db="EMBL/GenBank/DDBJ databases">
        <authorList>
            <person name="Kallberg Y."/>
            <person name="Tangrot J."/>
            <person name="Rosling A."/>
        </authorList>
    </citation>
    <scope>NUCLEOTIDE SEQUENCE [LARGE SCALE GENOMIC DNA]</scope>
    <source>
        <strain evidence="2 3">120-4 pot B 10/14</strain>
    </source>
</reference>
<keyword evidence="1" id="KW-0732">Signal</keyword>
<organism evidence="2 3">
    <name type="scientific">Gigaspora margarita</name>
    <dbReference type="NCBI Taxonomy" id="4874"/>
    <lineage>
        <taxon>Eukaryota</taxon>
        <taxon>Fungi</taxon>
        <taxon>Fungi incertae sedis</taxon>
        <taxon>Mucoromycota</taxon>
        <taxon>Glomeromycotina</taxon>
        <taxon>Glomeromycetes</taxon>
        <taxon>Diversisporales</taxon>
        <taxon>Gigasporaceae</taxon>
        <taxon>Gigaspora</taxon>
    </lineage>
</organism>
<feature type="chain" id="PRO_5045669450" evidence="1">
    <location>
        <begin position="22"/>
        <end position="69"/>
    </location>
</feature>
<dbReference type="EMBL" id="CAJVQB010024303">
    <property type="protein sequence ID" value="CAG8803853.1"/>
    <property type="molecule type" value="Genomic_DNA"/>
</dbReference>
<dbReference type="SUPFAM" id="SSF53590">
    <property type="entry name" value="Nucleoside hydrolase"/>
    <property type="match status" value="1"/>
</dbReference>
<feature type="non-terminal residue" evidence="2">
    <location>
        <position position="69"/>
    </location>
</feature>
<gene>
    <name evidence="2" type="ORF">GMARGA_LOCUS23736</name>
</gene>
<protein>
    <submittedName>
        <fullName evidence="2">9973_t:CDS:1</fullName>
    </submittedName>
</protein>
<sequence>MEINILFVFIALFMLTSFSITSNEHRKQIPIIIDTDGEVPDFLAILYALKSKEFDVRGVTFNGDGWTHA</sequence>
<feature type="signal peptide" evidence="1">
    <location>
        <begin position="1"/>
        <end position="21"/>
    </location>
</feature>
<evidence type="ECO:0000256" key="1">
    <source>
        <dbReference type="SAM" id="SignalP"/>
    </source>
</evidence>
<keyword evidence="3" id="KW-1185">Reference proteome</keyword>
<comment type="caution">
    <text evidence="2">The sequence shown here is derived from an EMBL/GenBank/DDBJ whole genome shotgun (WGS) entry which is preliminary data.</text>
</comment>
<accession>A0ABN7VX39</accession>
<name>A0ABN7VX39_GIGMA</name>
<dbReference type="Proteomes" id="UP000789901">
    <property type="component" value="Unassembled WGS sequence"/>
</dbReference>
<evidence type="ECO:0000313" key="2">
    <source>
        <dbReference type="EMBL" id="CAG8803853.1"/>
    </source>
</evidence>
<dbReference type="InterPro" id="IPR036452">
    <property type="entry name" value="Ribo_hydro-like"/>
</dbReference>
<evidence type="ECO:0000313" key="3">
    <source>
        <dbReference type="Proteomes" id="UP000789901"/>
    </source>
</evidence>